<name>A0A839UKW6_9HYPH</name>
<proteinExistence type="predicted"/>
<dbReference type="Proteomes" id="UP000554520">
    <property type="component" value="Unassembled WGS sequence"/>
</dbReference>
<sequence length="187" mass="20970">MRCQWTAFESLPKRLNPCLPRRTASRLRFFARAHVSSPWSVRRSLYMARCDWLRCLAGTIHFVNVAPRLRRNVHSLQSISGCFAKCGWRLVLAQPRPQRGRRQCLLSGGGKTHPTADMRARSGQSRHNRQTPASGPIPVRQLSRTALRKQTFKSAAVMSGSGVLAAPQKALPLQQSDSNCRFAPIQV</sequence>
<keyword evidence="3" id="KW-1185">Reference proteome</keyword>
<comment type="caution">
    <text evidence="2">The sequence shown here is derived from an EMBL/GenBank/DDBJ whole genome shotgun (WGS) entry which is preliminary data.</text>
</comment>
<evidence type="ECO:0000313" key="2">
    <source>
        <dbReference type="EMBL" id="MBB3149362.1"/>
    </source>
</evidence>
<gene>
    <name evidence="2" type="ORF">FHS21_005815</name>
</gene>
<accession>A0A839UKW6</accession>
<evidence type="ECO:0000256" key="1">
    <source>
        <dbReference type="SAM" id="MobiDB-lite"/>
    </source>
</evidence>
<protein>
    <submittedName>
        <fullName evidence="2">Uncharacterized protein</fullName>
    </submittedName>
</protein>
<reference evidence="2 3" key="1">
    <citation type="submission" date="2020-08" db="EMBL/GenBank/DDBJ databases">
        <title>Genomic Encyclopedia of Type Strains, Phase III (KMG-III): the genomes of soil and plant-associated and newly described type strains.</title>
        <authorList>
            <person name="Whitman W."/>
        </authorList>
    </citation>
    <scope>NUCLEOTIDE SEQUENCE [LARGE SCALE GENOMIC DNA]</scope>
    <source>
        <strain evidence="2 3">CECT 7015</strain>
    </source>
</reference>
<organism evidence="2 3">
    <name type="scientific">Phyllobacterium trifolii</name>
    <dbReference type="NCBI Taxonomy" id="300193"/>
    <lineage>
        <taxon>Bacteria</taxon>
        <taxon>Pseudomonadati</taxon>
        <taxon>Pseudomonadota</taxon>
        <taxon>Alphaproteobacteria</taxon>
        <taxon>Hyphomicrobiales</taxon>
        <taxon>Phyllobacteriaceae</taxon>
        <taxon>Phyllobacterium</taxon>
    </lineage>
</organism>
<evidence type="ECO:0000313" key="3">
    <source>
        <dbReference type="Proteomes" id="UP000554520"/>
    </source>
</evidence>
<feature type="region of interest" description="Disordered" evidence="1">
    <location>
        <begin position="101"/>
        <end position="141"/>
    </location>
</feature>
<dbReference type="AlphaFoldDB" id="A0A839UKW6"/>
<dbReference type="EMBL" id="JACHXN010000031">
    <property type="protein sequence ID" value="MBB3149362.1"/>
    <property type="molecule type" value="Genomic_DNA"/>
</dbReference>